<feature type="compositionally biased region" description="Polar residues" evidence="1">
    <location>
        <begin position="206"/>
        <end position="233"/>
    </location>
</feature>
<organism evidence="2 3">
    <name type="scientific">Botrytis hyacinthi</name>
    <dbReference type="NCBI Taxonomy" id="278943"/>
    <lineage>
        <taxon>Eukaryota</taxon>
        <taxon>Fungi</taxon>
        <taxon>Dikarya</taxon>
        <taxon>Ascomycota</taxon>
        <taxon>Pezizomycotina</taxon>
        <taxon>Leotiomycetes</taxon>
        <taxon>Helotiales</taxon>
        <taxon>Sclerotiniaceae</taxon>
        <taxon>Botrytis</taxon>
    </lineage>
</organism>
<dbReference type="AlphaFoldDB" id="A0A4Z1G8A0"/>
<accession>A0A4Z1G8A0</accession>
<dbReference type="Proteomes" id="UP000297814">
    <property type="component" value="Unassembled WGS sequence"/>
</dbReference>
<dbReference type="EMBL" id="PQXK01000260">
    <property type="protein sequence ID" value="TGO33204.1"/>
    <property type="molecule type" value="Genomic_DNA"/>
</dbReference>
<name>A0A4Z1G8A0_9HELO</name>
<comment type="caution">
    <text evidence="2">The sequence shown here is derived from an EMBL/GenBank/DDBJ whole genome shotgun (WGS) entry which is preliminary data.</text>
</comment>
<reference evidence="2 3" key="1">
    <citation type="submission" date="2017-12" db="EMBL/GenBank/DDBJ databases">
        <title>Comparative genomics of Botrytis spp.</title>
        <authorList>
            <person name="Valero-Jimenez C.A."/>
            <person name="Tapia P."/>
            <person name="Veloso J."/>
            <person name="Silva-Moreno E."/>
            <person name="Staats M."/>
            <person name="Valdes J.H."/>
            <person name="Van Kan J.A.L."/>
        </authorList>
    </citation>
    <scope>NUCLEOTIDE SEQUENCE [LARGE SCALE GENOMIC DNA]</scope>
    <source>
        <strain evidence="2 3">Bh0001</strain>
    </source>
</reference>
<evidence type="ECO:0000256" key="1">
    <source>
        <dbReference type="SAM" id="MobiDB-lite"/>
    </source>
</evidence>
<protein>
    <submittedName>
        <fullName evidence="2">Uncharacterized protein</fullName>
    </submittedName>
</protein>
<keyword evidence="3" id="KW-1185">Reference proteome</keyword>
<evidence type="ECO:0000313" key="3">
    <source>
        <dbReference type="Proteomes" id="UP000297814"/>
    </source>
</evidence>
<gene>
    <name evidence="2" type="ORF">BHYA_0260g00060</name>
</gene>
<evidence type="ECO:0000313" key="2">
    <source>
        <dbReference type="EMBL" id="TGO33204.1"/>
    </source>
</evidence>
<sequence>MEDKFCKRIDLNLNISIDLPANAPEGHLHLLDVKRPPNNPYVPKSKKRKSNQIQFPEDLSLIDVLATILFDWKLTALHHLLDVETEQFYCAAELEEYKVKHNELDRLLYVHRLGQYVRIVIDEIESRAEVFYRICNNGKWKIMSAQEYEPREKRIHLIPSERVRRCACKEIEKKMARRMVQQHLVDFILQDRIFPVLIYEPEAKSTKGQKSKATTTNELNDVGRESSTGSSSDALMEGDKDLRVAELEAQVSVLQKSIEELTGPANKRLRVVR</sequence>
<proteinExistence type="predicted"/>
<feature type="region of interest" description="Disordered" evidence="1">
    <location>
        <begin position="205"/>
        <end position="235"/>
    </location>
</feature>